<keyword evidence="7" id="KW-1185">Reference proteome</keyword>
<dbReference type="InterPro" id="IPR023772">
    <property type="entry name" value="DNA-bd_HTH_TetR-type_CS"/>
</dbReference>
<organism evidence="6 7">
    <name type="scientific">Angustibacter luteus</name>
    <dbReference type="NCBI Taxonomy" id="658456"/>
    <lineage>
        <taxon>Bacteria</taxon>
        <taxon>Bacillati</taxon>
        <taxon>Actinomycetota</taxon>
        <taxon>Actinomycetes</taxon>
        <taxon>Kineosporiales</taxon>
        <taxon>Kineosporiaceae</taxon>
    </lineage>
</organism>
<dbReference type="PANTHER" id="PTHR30055">
    <property type="entry name" value="HTH-TYPE TRANSCRIPTIONAL REGULATOR RUTR"/>
    <property type="match status" value="1"/>
</dbReference>
<dbReference type="Pfam" id="PF17754">
    <property type="entry name" value="TetR_C_14"/>
    <property type="match status" value="1"/>
</dbReference>
<dbReference type="Gene3D" id="1.10.357.10">
    <property type="entry name" value="Tetracycline Repressor, domain 2"/>
    <property type="match status" value="1"/>
</dbReference>
<keyword evidence="3" id="KW-0804">Transcription</keyword>
<evidence type="ECO:0000256" key="3">
    <source>
        <dbReference type="ARBA" id="ARBA00023163"/>
    </source>
</evidence>
<protein>
    <submittedName>
        <fullName evidence="6">TetR family transcriptional regulator</fullName>
    </submittedName>
</protein>
<dbReference type="InterPro" id="IPR009057">
    <property type="entry name" value="Homeodomain-like_sf"/>
</dbReference>
<dbReference type="PROSITE" id="PS50977">
    <property type="entry name" value="HTH_TETR_2"/>
    <property type="match status" value="1"/>
</dbReference>
<dbReference type="PANTHER" id="PTHR30055:SF238">
    <property type="entry name" value="MYCOFACTOCIN BIOSYNTHESIS TRANSCRIPTIONAL REGULATOR MFTR-RELATED"/>
    <property type="match status" value="1"/>
</dbReference>
<dbReference type="InterPro" id="IPR001647">
    <property type="entry name" value="HTH_TetR"/>
</dbReference>
<sequence length="204" mass="22165">MNVGGLRERKKQRTRDELAEAAFALAVERGLNGFTIDEVAAAADVSPRTFFNYFTSKEEAVVAHRDGAHAEFAAALAARPLDESPVEALRAAIVGRVRASSREAIREQLELLRLLRETPSLLPYLMSSFATTERLMAEVVAAHSGTDPDRDCYPRLVAACSMAALRTCYVMWEQEPRGTAKSLADAIDAAMTELGGGLPDPRDA</sequence>
<evidence type="ECO:0000259" key="5">
    <source>
        <dbReference type="PROSITE" id="PS50977"/>
    </source>
</evidence>
<comment type="caution">
    <text evidence="6">The sequence shown here is derived from an EMBL/GenBank/DDBJ whole genome shotgun (WGS) entry which is preliminary data.</text>
</comment>
<dbReference type="Proteomes" id="UP001596189">
    <property type="component" value="Unassembled WGS sequence"/>
</dbReference>
<keyword evidence="1" id="KW-0805">Transcription regulation</keyword>
<gene>
    <name evidence="6" type="ORF">ACFQDO_07615</name>
</gene>
<feature type="DNA-binding region" description="H-T-H motif" evidence="4">
    <location>
        <begin position="35"/>
        <end position="54"/>
    </location>
</feature>
<proteinExistence type="predicted"/>
<accession>A0ABW1JCK9</accession>
<dbReference type="RefSeq" id="WP_345718458.1">
    <property type="nucleotide sequence ID" value="NZ_BAABFP010000008.1"/>
</dbReference>
<dbReference type="Gene3D" id="1.10.10.60">
    <property type="entry name" value="Homeodomain-like"/>
    <property type="match status" value="1"/>
</dbReference>
<dbReference type="PROSITE" id="PS01081">
    <property type="entry name" value="HTH_TETR_1"/>
    <property type="match status" value="1"/>
</dbReference>
<evidence type="ECO:0000313" key="6">
    <source>
        <dbReference type="EMBL" id="MFC6006996.1"/>
    </source>
</evidence>
<dbReference type="EMBL" id="JBHSRD010000003">
    <property type="protein sequence ID" value="MFC6006996.1"/>
    <property type="molecule type" value="Genomic_DNA"/>
</dbReference>
<evidence type="ECO:0000256" key="2">
    <source>
        <dbReference type="ARBA" id="ARBA00023125"/>
    </source>
</evidence>
<name>A0ABW1JCK9_9ACTN</name>
<reference evidence="7" key="1">
    <citation type="journal article" date="2019" name="Int. J. Syst. Evol. Microbiol.">
        <title>The Global Catalogue of Microorganisms (GCM) 10K type strain sequencing project: providing services to taxonomists for standard genome sequencing and annotation.</title>
        <authorList>
            <consortium name="The Broad Institute Genomics Platform"/>
            <consortium name="The Broad Institute Genome Sequencing Center for Infectious Disease"/>
            <person name="Wu L."/>
            <person name="Ma J."/>
        </authorList>
    </citation>
    <scope>NUCLEOTIDE SEQUENCE [LARGE SCALE GENOMIC DNA]</scope>
    <source>
        <strain evidence="7">KACC 14249</strain>
    </source>
</reference>
<dbReference type="InterPro" id="IPR041347">
    <property type="entry name" value="MftR_C"/>
</dbReference>
<keyword evidence="2 4" id="KW-0238">DNA-binding</keyword>
<evidence type="ECO:0000256" key="1">
    <source>
        <dbReference type="ARBA" id="ARBA00023015"/>
    </source>
</evidence>
<evidence type="ECO:0000256" key="4">
    <source>
        <dbReference type="PROSITE-ProRule" id="PRU00335"/>
    </source>
</evidence>
<dbReference type="SUPFAM" id="SSF46689">
    <property type="entry name" value="Homeodomain-like"/>
    <property type="match status" value="1"/>
</dbReference>
<dbReference type="Pfam" id="PF00440">
    <property type="entry name" value="TetR_N"/>
    <property type="match status" value="1"/>
</dbReference>
<feature type="domain" description="HTH tetR-type" evidence="5">
    <location>
        <begin position="12"/>
        <end position="72"/>
    </location>
</feature>
<dbReference type="InterPro" id="IPR050109">
    <property type="entry name" value="HTH-type_TetR-like_transc_reg"/>
</dbReference>
<evidence type="ECO:0000313" key="7">
    <source>
        <dbReference type="Proteomes" id="UP001596189"/>
    </source>
</evidence>